<dbReference type="GO" id="GO:0003677">
    <property type="term" value="F:DNA binding"/>
    <property type="evidence" value="ECO:0007669"/>
    <property type="project" value="UniProtKB-KW"/>
</dbReference>
<keyword evidence="6" id="KW-0539">Nucleus</keyword>
<dbReference type="InterPro" id="IPR036864">
    <property type="entry name" value="Zn2-C6_fun-type_DNA-bd_sf"/>
</dbReference>
<comment type="subcellular location">
    <subcellularLocation>
        <location evidence="1">Nucleus</location>
    </subcellularLocation>
</comment>
<dbReference type="GO" id="GO:0008270">
    <property type="term" value="F:zinc ion binding"/>
    <property type="evidence" value="ECO:0007669"/>
    <property type="project" value="InterPro"/>
</dbReference>
<keyword evidence="9" id="KW-0812">Transmembrane</keyword>
<dbReference type="STRING" id="97972.A0A2V1EA45"/>
<feature type="coiled-coil region" evidence="7">
    <location>
        <begin position="437"/>
        <end position="464"/>
    </location>
</feature>
<keyword evidence="9" id="KW-1133">Transmembrane helix</keyword>
<keyword evidence="12" id="KW-1185">Reference proteome</keyword>
<evidence type="ECO:0000313" key="12">
    <source>
        <dbReference type="Proteomes" id="UP000244855"/>
    </source>
</evidence>
<dbReference type="SMART" id="SM00906">
    <property type="entry name" value="Fungal_trans"/>
    <property type="match status" value="1"/>
</dbReference>
<dbReference type="Proteomes" id="UP000244855">
    <property type="component" value="Unassembled WGS sequence"/>
</dbReference>
<keyword evidence="9" id="KW-0472">Membrane</keyword>
<evidence type="ECO:0000256" key="3">
    <source>
        <dbReference type="ARBA" id="ARBA00023015"/>
    </source>
</evidence>
<dbReference type="Gene3D" id="4.10.240.10">
    <property type="entry name" value="Zn(2)-C6 fungal-type DNA-binding domain"/>
    <property type="match status" value="1"/>
</dbReference>
<feature type="transmembrane region" description="Helical" evidence="9">
    <location>
        <begin position="554"/>
        <end position="574"/>
    </location>
</feature>
<keyword evidence="3" id="KW-0805">Transcription regulation</keyword>
<organism evidence="11 12">
    <name type="scientific">Periconia macrospinosa</name>
    <dbReference type="NCBI Taxonomy" id="97972"/>
    <lineage>
        <taxon>Eukaryota</taxon>
        <taxon>Fungi</taxon>
        <taxon>Dikarya</taxon>
        <taxon>Ascomycota</taxon>
        <taxon>Pezizomycotina</taxon>
        <taxon>Dothideomycetes</taxon>
        <taxon>Pleosporomycetidae</taxon>
        <taxon>Pleosporales</taxon>
        <taxon>Massarineae</taxon>
        <taxon>Periconiaceae</taxon>
        <taxon>Periconia</taxon>
    </lineage>
</organism>
<protein>
    <recommendedName>
        <fullName evidence="10">Zn(2)-C6 fungal-type domain-containing protein</fullName>
    </recommendedName>
</protein>
<evidence type="ECO:0000256" key="6">
    <source>
        <dbReference type="ARBA" id="ARBA00023242"/>
    </source>
</evidence>
<dbReference type="CDD" id="cd00067">
    <property type="entry name" value="GAL4"/>
    <property type="match status" value="1"/>
</dbReference>
<evidence type="ECO:0000256" key="4">
    <source>
        <dbReference type="ARBA" id="ARBA00023125"/>
    </source>
</evidence>
<dbReference type="Pfam" id="PF00172">
    <property type="entry name" value="Zn_clus"/>
    <property type="match status" value="1"/>
</dbReference>
<sequence>MDQNKPITKPKAPRIARACDVCYSKKIKCDAGSPRCNWCAHQNLPCTYERRVVRRKSQIRKDERTQLLDRVDRLEKLLVQSLSQNGTSASPPDVTPDSSFSHESPENDQIFALSSRIEEFRIGQFPHAAWRLGAVNPCNGIPIFSEEGQRWMSQQTGDEASTKRICEFSKRWHQQARSAWSMLPSRAMTNLPNQLPPRHLVEEYLDLYHRSYACHAFPVVDPLLFRGTINVAYRESSSSTDARIAIAQACIYAFLAFVACIHLDDDKPRPFDMEEYAQQAHIKLVVYCVDVCVETLQTSVILQTIHVFLGQFQYALYQASISARMIYVLGAHLVEYPDCRDPDVLSKNIEYRQQYLLRNLFWVCNSWDKELCIRTGQPPTLQDEHCNTTLPPLHAYQLHSQIMGYNISEDEISLHMFHKQPRLTMIKSKVYSFLYSAQAATKSVAELLKAIRELDDDLERWRLSVCPTYRPTVSFDRDNFLSAPEGLLSVMLHLDYNYCVGAIHKAASQCKLLGTGDNESEFLSVESSLALSVEASRSSLLYLQMANHVVPPDAFWMLVYYPIFAALSLFYNILNSPLHQQSLKDLELLSSVADIIREWPMGRMGEREKGELMLIDEMVRELTQLGQSAVSKAAPTQSSSHTF</sequence>
<keyword evidence="7" id="KW-0175">Coiled coil</keyword>
<evidence type="ECO:0000256" key="7">
    <source>
        <dbReference type="SAM" id="Coils"/>
    </source>
</evidence>
<evidence type="ECO:0000256" key="8">
    <source>
        <dbReference type="SAM" id="MobiDB-lite"/>
    </source>
</evidence>
<keyword evidence="2" id="KW-0479">Metal-binding</keyword>
<feature type="region of interest" description="Disordered" evidence="8">
    <location>
        <begin position="82"/>
        <end position="105"/>
    </location>
</feature>
<reference evidence="11 12" key="1">
    <citation type="journal article" date="2018" name="Sci. Rep.">
        <title>Comparative genomics provides insights into the lifestyle and reveals functional heterogeneity of dark septate endophytic fungi.</title>
        <authorList>
            <person name="Knapp D.G."/>
            <person name="Nemeth J.B."/>
            <person name="Barry K."/>
            <person name="Hainaut M."/>
            <person name="Henrissat B."/>
            <person name="Johnson J."/>
            <person name="Kuo A."/>
            <person name="Lim J.H.P."/>
            <person name="Lipzen A."/>
            <person name="Nolan M."/>
            <person name="Ohm R.A."/>
            <person name="Tamas L."/>
            <person name="Grigoriev I.V."/>
            <person name="Spatafora J.W."/>
            <person name="Nagy L.G."/>
            <person name="Kovacs G.M."/>
        </authorList>
    </citation>
    <scope>NUCLEOTIDE SEQUENCE [LARGE SCALE GENOMIC DNA]</scope>
    <source>
        <strain evidence="11 12">DSE2036</strain>
    </source>
</reference>
<dbReference type="SUPFAM" id="SSF57701">
    <property type="entry name" value="Zn2/Cys6 DNA-binding domain"/>
    <property type="match status" value="1"/>
</dbReference>
<evidence type="ECO:0000256" key="5">
    <source>
        <dbReference type="ARBA" id="ARBA00023163"/>
    </source>
</evidence>
<dbReference type="GO" id="GO:0006351">
    <property type="term" value="P:DNA-templated transcription"/>
    <property type="evidence" value="ECO:0007669"/>
    <property type="project" value="InterPro"/>
</dbReference>
<accession>A0A2V1EA45</accession>
<evidence type="ECO:0000256" key="1">
    <source>
        <dbReference type="ARBA" id="ARBA00004123"/>
    </source>
</evidence>
<dbReference type="PROSITE" id="PS50048">
    <property type="entry name" value="ZN2_CY6_FUNGAL_2"/>
    <property type="match status" value="1"/>
</dbReference>
<keyword evidence="5" id="KW-0804">Transcription</keyword>
<name>A0A2V1EA45_9PLEO</name>
<dbReference type="InterPro" id="IPR007219">
    <property type="entry name" value="XnlR_reg_dom"/>
</dbReference>
<dbReference type="GO" id="GO:0005634">
    <property type="term" value="C:nucleus"/>
    <property type="evidence" value="ECO:0007669"/>
    <property type="project" value="UniProtKB-SubCell"/>
</dbReference>
<dbReference type="GO" id="GO:0000981">
    <property type="term" value="F:DNA-binding transcription factor activity, RNA polymerase II-specific"/>
    <property type="evidence" value="ECO:0007669"/>
    <property type="project" value="InterPro"/>
</dbReference>
<dbReference type="PANTHER" id="PTHR46910:SF37">
    <property type="entry name" value="ZN(II)2CYS6 TRANSCRIPTION FACTOR (EUROFUNG)"/>
    <property type="match status" value="1"/>
</dbReference>
<dbReference type="InterPro" id="IPR050987">
    <property type="entry name" value="AtrR-like"/>
</dbReference>
<keyword evidence="4" id="KW-0238">DNA-binding</keyword>
<evidence type="ECO:0000313" key="11">
    <source>
        <dbReference type="EMBL" id="PVI07407.1"/>
    </source>
</evidence>
<evidence type="ECO:0000256" key="2">
    <source>
        <dbReference type="ARBA" id="ARBA00022723"/>
    </source>
</evidence>
<dbReference type="SMART" id="SM00066">
    <property type="entry name" value="GAL4"/>
    <property type="match status" value="1"/>
</dbReference>
<feature type="compositionally biased region" description="Polar residues" evidence="8">
    <location>
        <begin position="82"/>
        <end position="102"/>
    </location>
</feature>
<dbReference type="PANTHER" id="PTHR46910">
    <property type="entry name" value="TRANSCRIPTION FACTOR PDR1"/>
    <property type="match status" value="1"/>
</dbReference>
<evidence type="ECO:0000259" key="10">
    <source>
        <dbReference type="PROSITE" id="PS50048"/>
    </source>
</evidence>
<evidence type="ECO:0000256" key="9">
    <source>
        <dbReference type="SAM" id="Phobius"/>
    </source>
</evidence>
<gene>
    <name evidence="11" type="ORF">DM02DRAFT_608957</name>
</gene>
<dbReference type="Pfam" id="PF04082">
    <property type="entry name" value="Fungal_trans"/>
    <property type="match status" value="1"/>
</dbReference>
<feature type="domain" description="Zn(2)-C6 fungal-type" evidence="10">
    <location>
        <begin position="18"/>
        <end position="48"/>
    </location>
</feature>
<dbReference type="EMBL" id="KZ805304">
    <property type="protein sequence ID" value="PVI07407.1"/>
    <property type="molecule type" value="Genomic_DNA"/>
</dbReference>
<dbReference type="AlphaFoldDB" id="A0A2V1EA45"/>
<proteinExistence type="predicted"/>
<dbReference type="OrthoDB" id="4116913at2759"/>
<dbReference type="InterPro" id="IPR001138">
    <property type="entry name" value="Zn2Cys6_DnaBD"/>
</dbReference>
<dbReference type="CDD" id="cd12148">
    <property type="entry name" value="fungal_TF_MHR"/>
    <property type="match status" value="1"/>
</dbReference>